<feature type="transmembrane region" description="Helical" evidence="1">
    <location>
        <begin position="193"/>
        <end position="223"/>
    </location>
</feature>
<keyword evidence="3" id="KW-0645">Protease</keyword>
<proteinExistence type="predicted"/>
<reference evidence="3 4" key="1">
    <citation type="submission" date="2018-08" db="EMBL/GenBank/DDBJ databases">
        <title>Genomic Encyclopedia of Type Strains, Phase IV (KMG-IV): sequencing the most valuable type-strain genomes for metagenomic binning, comparative biology and taxonomic classification.</title>
        <authorList>
            <person name="Goeker M."/>
        </authorList>
    </citation>
    <scope>NUCLEOTIDE SEQUENCE [LARGE SCALE GENOMIC DNA]</scope>
    <source>
        <strain evidence="3 4">DSM 25527</strain>
    </source>
</reference>
<dbReference type="EMBL" id="QXDC01000004">
    <property type="protein sequence ID" value="RIA37561.1"/>
    <property type="molecule type" value="Genomic_DNA"/>
</dbReference>
<dbReference type="OrthoDB" id="7632478at2"/>
<keyword evidence="3" id="KW-0378">Hydrolase</keyword>
<dbReference type="RefSeq" id="WP_119036854.1">
    <property type="nucleotide sequence ID" value="NZ_QXDC01000004.1"/>
</dbReference>
<organism evidence="3 4">
    <name type="scientific">Hephaestia caeni</name>
    <dbReference type="NCBI Taxonomy" id="645617"/>
    <lineage>
        <taxon>Bacteria</taxon>
        <taxon>Pseudomonadati</taxon>
        <taxon>Pseudomonadota</taxon>
        <taxon>Alphaproteobacteria</taxon>
        <taxon>Sphingomonadales</taxon>
        <taxon>Sphingomonadaceae</taxon>
        <taxon>Hephaestia</taxon>
    </lineage>
</organism>
<keyword evidence="1" id="KW-1133">Transmembrane helix</keyword>
<evidence type="ECO:0000259" key="2">
    <source>
        <dbReference type="Pfam" id="PF02517"/>
    </source>
</evidence>
<protein>
    <submittedName>
        <fullName evidence="3">CAAX prenyl protease-like protein</fullName>
    </submittedName>
</protein>
<dbReference type="Proteomes" id="UP000266568">
    <property type="component" value="Unassembled WGS sequence"/>
</dbReference>
<dbReference type="AlphaFoldDB" id="A0A397NVZ4"/>
<keyword evidence="4" id="KW-1185">Reference proteome</keyword>
<evidence type="ECO:0000313" key="4">
    <source>
        <dbReference type="Proteomes" id="UP000266568"/>
    </source>
</evidence>
<name>A0A397NVZ4_9SPHN</name>
<feature type="transmembrane region" description="Helical" evidence="1">
    <location>
        <begin position="43"/>
        <end position="62"/>
    </location>
</feature>
<feature type="transmembrane region" description="Helical" evidence="1">
    <location>
        <begin position="88"/>
        <end position="112"/>
    </location>
</feature>
<evidence type="ECO:0000313" key="3">
    <source>
        <dbReference type="EMBL" id="RIA37561.1"/>
    </source>
</evidence>
<evidence type="ECO:0000256" key="1">
    <source>
        <dbReference type="SAM" id="Phobius"/>
    </source>
</evidence>
<gene>
    <name evidence="3" type="ORF">DFR49_3447</name>
</gene>
<keyword evidence="1" id="KW-0812">Transmembrane</keyword>
<comment type="caution">
    <text evidence="3">The sequence shown here is derived from an EMBL/GenBank/DDBJ whole genome shotgun (WGS) entry which is preliminary data.</text>
</comment>
<dbReference type="Pfam" id="PF02517">
    <property type="entry name" value="Rce1-like"/>
    <property type="match status" value="1"/>
</dbReference>
<accession>A0A397NVZ4</accession>
<dbReference type="InterPro" id="IPR003675">
    <property type="entry name" value="Rce1/LyrA-like_dom"/>
</dbReference>
<feature type="transmembrane region" description="Helical" evidence="1">
    <location>
        <begin position="6"/>
        <end position="22"/>
    </location>
</feature>
<sequence>MALIVLALALGAYVYFFKGNFGRLRELTAARPPGWRRRRYRLWIAKAFVLFAGPALLGLALLGRLDALAMLPEEFETLAVAAGYPLPIGWLVLEVLAGLLVGALLGGGWALWRRRRGKAPAMLGDFSLLLPRARGEMLHAAASALAAGITEELYFRLLLPLAIALVTGNALIGFVAATLLFGLAHRYQRWRGVLATSAVGAVLAFVYLASGALWLAILVHVLVDLNGVLLRPWLGGMLPRV</sequence>
<feature type="transmembrane region" description="Helical" evidence="1">
    <location>
        <begin position="161"/>
        <end position="181"/>
    </location>
</feature>
<dbReference type="GO" id="GO:0006508">
    <property type="term" value="P:proteolysis"/>
    <property type="evidence" value="ECO:0007669"/>
    <property type="project" value="UniProtKB-KW"/>
</dbReference>
<feature type="domain" description="CAAX prenyl protease 2/Lysostaphin resistance protein A-like" evidence="2">
    <location>
        <begin position="137"/>
        <end position="225"/>
    </location>
</feature>
<dbReference type="GO" id="GO:0080120">
    <property type="term" value="P:CAAX-box protein maturation"/>
    <property type="evidence" value="ECO:0007669"/>
    <property type="project" value="UniProtKB-ARBA"/>
</dbReference>
<dbReference type="GO" id="GO:0004175">
    <property type="term" value="F:endopeptidase activity"/>
    <property type="evidence" value="ECO:0007669"/>
    <property type="project" value="UniProtKB-ARBA"/>
</dbReference>
<keyword evidence="1" id="KW-0472">Membrane</keyword>